<reference evidence="16" key="1">
    <citation type="submission" date="2021-10" db="EMBL/GenBank/DDBJ databases">
        <title>Collection of gut derived symbiotic bacterial strains cultured from healthy donors.</title>
        <authorList>
            <person name="Lin H."/>
            <person name="Littmann E."/>
            <person name="Claire K."/>
            <person name="Pamer E."/>
        </authorList>
    </citation>
    <scope>NUCLEOTIDE SEQUENCE</scope>
    <source>
        <strain evidence="16">MSK.23.18</strain>
    </source>
</reference>
<dbReference type="GO" id="GO:0016887">
    <property type="term" value="F:ATP hydrolysis activity"/>
    <property type="evidence" value="ECO:0007669"/>
    <property type="project" value="InterPro"/>
</dbReference>
<dbReference type="InterPro" id="IPR003593">
    <property type="entry name" value="AAA+_ATPase"/>
</dbReference>
<evidence type="ECO:0000313" key="17">
    <source>
        <dbReference type="Proteomes" id="UP001297370"/>
    </source>
</evidence>
<dbReference type="InterPro" id="IPR003439">
    <property type="entry name" value="ABC_transporter-like_ATP-bd"/>
</dbReference>
<dbReference type="FunFam" id="3.40.50.300:FF:000854">
    <property type="entry name" value="Multidrug ABC transporter ATP-binding protein"/>
    <property type="match status" value="1"/>
</dbReference>
<keyword evidence="3" id="KW-1003">Cell membrane</keyword>
<evidence type="ECO:0000256" key="3">
    <source>
        <dbReference type="ARBA" id="ARBA00022475"/>
    </source>
</evidence>
<keyword evidence="8" id="KW-0653">Protein transport</keyword>
<evidence type="ECO:0000256" key="2">
    <source>
        <dbReference type="ARBA" id="ARBA00022448"/>
    </source>
</evidence>
<dbReference type="Proteomes" id="UP001297370">
    <property type="component" value="Unassembled WGS sequence"/>
</dbReference>
<keyword evidence="6" id="KW-0645">Protease</keyword>
<dbReference type="AlphaFoldDB" id="A0AAJ1EV15"/>
<evidence type="ECO:0000313" key="16">
    <source>
        <dbReference type="EMBL" id="MCB5619537.1"/>
    </source>
</evidence>
<evidence type="ECO:0000259" key="14">
    <source>
        <dbReference type="PROSITE" id="PS50929"/>
    </source>
</evidence>
<dbReference type="GO" id="GO:0034040">
    <property type="term" value="F:ATPase-coupled lipid transmembrane transporter activity"/>
    <property type="evidence" value="ECO:0007669"/>
    <property type="project" value="TreeGrafter"/>
</dbReference>
<organism evidence="16 17">
    <name type="scientific">Mediterraneibacter gnavus</name>
    <name type="common">Ruminococcus gnavus</name>
    <dbReference type="NCBI Taxonomy" id="33038"/>
    <lineage>
        <taxon>Bacteria</taxon>
        <taxon>Bacillati</taxon>
        <taxon>Bacillota</taxon>
        <taxon>Clostridia</taxon>
        <taxon>Lachnospirales</taxon>
        <taxon>Lachnospiraceae</taxon>
        <taxon>Mediterraneibacter</taxon>
    </lineage>
</organism>
<dbReference type="InterPro" id="IPR011527">
    <property type="entry name" value="ABC1_TM_dom"/>
</dbReference>
<evidence type="ECO:0000259" key="15">
    <source>
        <dbReference type="PROSITE" id="PS50990"/>
    </source>
</evidence>
<feature type="domain" description="ABC transporter" evidence="13">
    <location>
        <begin position="467"/>
        <end position="700"/>
    </location>
</feature>
<dbReference type="PROSITE" id="PS00211">
    <property type="entry name" value="ABC_TRANSPORTER_1"/>
    <property type="match status" value="1"/>
</dbReference>
<dbReference type="SUPFAM" id="SSF90123">
    <property type="entry name" value="ABC transporter transmembrane region"/>
    <property type="match status" value="1"/>
</dbReference>
<feature type="transmembrane region" description="Helical" evidence="12">
    <location>
        <begin position="272"/>
        <end position="291"/>
    </location>
</feature>
<accession>A0AAJ1EV15</accession>
<dbReference type="Gene3D" id="3.90.70.10">
    <property type="entry name" value="Cysteine proteinases"/>
    <property type="match status" value="1"/>
</dbReference>
<evidence type="ECO:0000256" key="12">
    <source>
        <dbReference type="SAM" id="Phobius"/>
    </source>
</evidence>
<dbReference type="InterPro" id="IPR036640">
    <property type="entry name" value="ABC1_TM_sf"/>
</dbReference>
<feature type="domain" description="Peptidase C39" evidence="15">
    <location>
        <begin position="9"/>
        <end position="128"/>
    </location>
</feature>
<keyword evidence="11" id="KW-0080">Bacteriocin transport</keyword>
<feature type="transmembrane region" description="Helical" evidence="12">
    <location>
        <begin position="378"/>
        <end position="400"/>
    </location>
</feature>
<keyword evidence="6" id="KW-0788">Thiol protease</keyword>
<evidence type="ECO:0000256" key="4">
    <source>
        <dbReference type="ARBA" id="ARBA00022692"/>
    </source>
</evidence>
<evidence type="ECO:0000256" key="10">
    <source>
        <dbReference type="ARBA" id="ARBA00023136"/>
    </source>
</evidence>
<dbReference type="PROSITE" id="PS50990">
    <property type="entry name" value="PEPTIDASE_C39"/>
    <property type="match status" value="1"/>
</dbReference>
<dbReference type="GO" id="GO:0006508">
    <property type="term" value="P:proteolysis"/>
    <property type="evidence" value="ECO:0007669"/>
    <property type="project" value="InterPro"/>
</dbReference>
<dbReference type="RefSeq" id="WP_173867469.1">
    <property type="nucleotide sequence ID" value="NZ_JAAIQY010000013.1"/>
</dbReference>
<keyword evidence="5" id="KW-0547">Nucleotide-binding</keyword>
<dbReference type="EMBL" id="JAJBOM010000013">
    <property type="protein sequence ID" value="MCB5619537.1"/>
    <property type="molecule type" value="Genomic_DNA"/>
</dbReference>
<keyword evidence="9 12" id="KW-1133">Transmembrane helix</keyword>
<dbReference type="Gene3D" id="1.20.1560.10">
    <property type="entry name" value="ABC transporter type 1, transmembrane domain"/>
    <property type="match status" value="1"/>
</dbReference>
<dbReference type="PANTHER" id="PTHR24221:SF654">
    <property type="entry name" value="ATP-BINDING CASSETTE SUB-FAMILY B MEMBER 6"/>
    <property type="match status" value="1"/>
</dbReference>
<sequence length="706" mass="80978">MKKIKLIRQTTVSECGLCCVSMVAEYFGYVKPFNYYRQQYNPGRDGISIKEMYLILCNIHLSPKVYNLDNIKEFYFDKKPYILLTKDNHYIVCVKRKQGFHLFDPAKGKKRINLKDLEKISGGILISCDIDENFIKIKEKTSEFRHVKKFFLSILPTFICVSGIALIGYFLALLIPKVIEAIINDILLRTEVNLDIILSKLLILMLIYLVISVLQNNLTIQMQKKINSTINVYTIHHTLNLPYSYFDDRGEGNVLYRLSLIPQLVETISNNFLRTILNFLGICIVLTYSVYRFPQLFLPSVLLIVLLGIALISFNTYILKKKQDELLVEARVSEIKTEIISTIFQIKSLRLISYFGQYFTNNFEILNLKNAKNKKKIYFFNVLVNAYSLFTPVFVILYILKFTEVSIGEIFYIYSILGMILSYATLFFTELSSIFLMKPSLLYLNDLFDEKEQLNTGVNDIGSFTSMNTFDLSFRYNDNMEEVIQKVNLQINKGEKVAIVGASGSGKSTLIKLLNGLYTSYTGEITINSQTMKDISDLFFQREISVVTQNAIIFNKTIRENLILEKDDLSESEIWKALKFVNLADTIKDLPLGLNTVISNNGENFSGGQCQRLALARAIVKRPSLLILDEATSAIDALNEKQIFENLKNSKITVIVISHRLSTIIDADRIYVMNNGKIEGIGKHKELVKSNYTYKEIYKSQGDFLE</sequence>
<evidence type="ECO:0000256" key="5">
    <source>
        <dbReference type="ARBA" id="ARBA00022741"/>
    </source>
</evidence>
<proteinExistence type="predicted"/>
<keyword evidence="6" id="KW-0378">Hydrolase</keyword>
<feature type="transmembrane region" description="Helical" evidence="12">
    <location>
        <begin position="196"/>
        <end position="214"/>
    </location>
</feature>
<dbReference type="PANTHER" id="PTHR24221">
    <property type="entry name" value="ATP-BINDING CASSETTE SUB-FAMILY B"/>
    <property type="match status" value="1"/>
</dbReference>
<dbReference type="InterPro" id="IPR005074">
    <property type="entry name" value="Peptidase_C39"/>
</dbReference>
<dbReference type="GO" id="GO:0008234">
    <property type="term" value="F:cysteine-type peptidase activity"/>
    <property type="evidence" value="ECO:0007669"/>
    <property type="project" value="UniProtKB-KW"/>
</dbReference>
<dbReference type="InterPro" id="IPR027417">
    <property type="entry name" value="P-loop_NTPase"/>
</dbReference>
<keyword evidence="7" id="KW-0067">ATP-binding</keyword>
<protein>
    <submittedName>
        <fullName evidence="16">Peptidase domain-containing ABC transporter</fullName>
    </submittedName>
</protein>
<dbReference type="PROSITE" id="PS50929">
    <property type="entry name" value="ABC_TM1F"/>
    <property type="match status" value="1"/>
</dbReference>
<dbReference type="SMART" id="SM00382">
    <property type="entry name" value="AAA"/>
    <property type="match status" value="1"/>
</dbReference>
<evidence type="ECO:0000256" key="6">
    <source>
        <dbReference type="ARBA" id="ARBA00022807"/>
    </source>
</evidence>
<dbReference type="GO" id="GO:0005886">
    <property type="term" value="C:plasma membrane"/>
    <property type="evidence" value="ECO:0007669"/>
    <property type="project" value="UniProtKB-SubCell"/>
</dbReference>
<evidence type="ECO:0000256" key="7">
    <source>
        <dbReference type="ARBA" id="ARBA00022840"/>
    </source>
</evidence>
<evidence type="ECO:0000256" key="1">
    <source>
        <dbReference type="ARBA" id="ARBA00004651"/>
    </source>
</evidence>
<dbReference type="GO" id="GO:0015031">
    <property type="term" value="P:protein transport"/>
    <property type="evidence" value="ECO:0007669"/>
    <property type="project" value="UniProtKB-KW"/>
</dbReference>
<keyword evidence="2" id="KW-0813">Transport</keyword>
<dbReference type="SUPFAM" id="SSF52540">
    <property type="entry name" value="P-loop containing nucleoside triphosphate hydrolases"/>
    <property type="match status" value="1"/>
</dbReference>
<evidence type="ECO:0000256" key="9">
    <source>
        <dbReference type="ARBA" id="ARBA00022989"/>
    </source>
</evidence>
<evidence type="ECO:0000259" key="13">
    <source>
        <dbReference type="PROSITE" id="PS50893"/>
    </source>
</evidence>
<dbReference type="Gene3D" id="3.40.50.300">
    <property type="entry name" value="P-loop containing nucleotide triphosphate hydrolases"/>
    <property type="match status" value="1"/>
</dbReference>
<gene>
    <name evidence="16" type="ORF">LIQ08_10295</name>
</gene>
<evidence type="ECO:0000256" key="11">
    <source>
        <dbReference type="ARBA" id="ARBA00043264"/>
    </source>
</evidence>
<feature type="transmembrane region" description="Helical" evidence="12">
    <location>
        <begin position="412"/>
        <end position="436"/>
    </location>
</feature>
<feature type="domain" description="ABC transmembrane type-1" evidence="14">
    <location>
        <begin position="165"/>
        <end position="434"/>
    </location>
</feature>
<keyword evidence="4 12" id="KW-0812">Transmembrane</keyword>
<dbReference type="InterPro" id="IPR039421">
    <property type="entry name" value="Type_1_exporter"/>
</dbReference>
<dbReference type="PROSITE" id="PS50893">
    <property type="entry name" value="ABC_TRANSPORTER_2"/>
    <property type="match status" value="1"/>
</dbReference>
<dbReference type="GO" id="GO:0043213">
    <property type="term" value="P:bacteriocin transport"/>
    <property type="evidence" value="ECO:0007669"/>
    <property type="project" value="UniProtKB-KW"/>
</dbReference>
<dbReference type="GO" id="GO:0140359">
    <property type="term" value="F:ABC-type transporter activity"/>
    <property type="evidence" value="ECO:0007669"/>
    <property type="project" value="InterPro"/>
</dbReference>
<comment type="caution">
    <text evidence="16">The sequence shown here is derived from an EMBL/GenBank/DDBJ whole genome shotgun (WGS) entry which is preliminary data.</text>
</comment>
<name>A0AAJ1EV15_MEDGN</name>
<feature type="transmembrane region" description="Helical" evidence="12">
    <location>
        <begin position="150"/>
        <end position="176"/>
    </location>
</feature>
<keyword evidence="10 12" id="KW-0472">Membrane</keyword>
<dbReference type="Pfam" id="PF00664">
    <property type="entry name" value="ABC_membrane"/>
    <property type="match status" value="1"/>
</dbReference>
<dbReference type="Pfam" id="PF00005">
    <property type="entry name" value="ABC_tran"/>
    <property type="match status" value="1"/>
</dbReference>
<dbReference type="InterPro" id="IPR017871">
    <property type="entry name" value="ABC_transporter-like_CS"/>
</dbReference>
<evidence type="ECO:0000256" key="8">
    <source>
        <dbReference type="ARBA" id="ARBA00022927"/>
    </source>
</evidence>
<feature type="transmembrane region" description="Helical" evidence="12">
    <location>
        <begin position="297"/>
        <end position="319"/>
    </location>
</feature>
<dbReference type="Pfam" id="PF03412">
    <property type="entry name" value="Peptidase_C39"/>
    <property type="match status" value="1"/>
</dbReference>
<dbReference type="GO" id="GO:0005524">
    <property type="term" value="F:ATP binding"/>
    <property type="evidence" value="ECO:0007669"/>
    <property type="project" value="UniProtKB-KW"/>
</dbReference>
<comment type="subcellular location">
    <subcellularLocation>
        <location evidence="1">Cell membrane</location>
        <topology evidence="1">Multi-pass membrane protein</topology>
    </subcellularLocation>
</comment>